<name>A0A382AHG2_9ZZZZ</name>
<gene>
    <name evidence="2" type="ORF">METZ01_LOCUS153792</name>
</gene>
<dbReference type="PROSITE" id="PS51257">
    <property type="entry name" value="PROKAR_LIPOPROTEIN"/>
    <property type="match status" value="1"/>
</dbReference>
<protein>
    <submittedName>
        <fullName evidence="2">Uncharacterized protein</fullName>
    </submittedName>
</protein>
<keyword evidence="1" id="KW-0175">Coiled coil</keyword>
<accession>A0A382AHG2</accession>
<evidence type="ECO:0000256" key="1">
    <source>
        <dbReference type="SAM" id="Coils"/>
    </source>
</evidence>
<organism evidence="2">
    <name type="scientific">marine metagenome</name>
    <dbReference type="NCBI Taxonomy" id="408172"/>
    <lineage>
        <taxon>unclassified sequences</taxon>
        <taxon>metagenomes</taxon>
        <taxon>ecological metagenomes</taxon>
    </lineage>
</organism>
<proteinExistence type="predicted"/>
<reference evidence="2" key="1">
    <citation type="submission" date="2018-05" db="EMBL/GenBank/DDBJ databases">
        <authorList>
            <person name="Lanie J.A."/>
            <person name="Ng W.-L."/>
            <person name="Kazmierczak K.M."/>
            <person name="Andrzejewski T.M."/>
            <person name="Davidsen T.M."/>
            <person name="Wayne K.J."/>
            <person name="Tettelin H."/>
            <person name="Glass J.I."/>
            <person name="Rusch D."/>
            <person name="Podicherti R."/>
            <person name="Tsui H.-C.T."/>
            <person name="Winkler M.E."/>
        </authorList>
    </citation>
    <scope>NUCLEOTIDE SEQUENCE</scope>
</reference>
<sequence>MNGMKINAALVFAMALQACALVWFLSQQNSKIEEIYKFYQQESEKSVVENQVKMKLDLENVIALVNDMNKDLKKLKNKDQVIIKQNNKIEKQHKQIFQLFNDNINPNTNSNSSGGYSYGD</sequence>
<evidence type="ECO:0000313" key="2">
    <source>
        <dbReference type="EMBL" id="SVB00938.1"/>
    </source>
</evidence>
<dbReference type="EMBL" id="UINC01025409">
    <property type="protein sequence ID" value="SVB00938.1"/>
    <property type="molecule type" value="Genomic_DNA"/>
</dbReference>
<feature type="coiled-coil region" evidence="1">
    <location>
        <begin position="58"/>
        <end position="92"/>
    </location>
</feature>
<dbReference type="AlphaFoldDB" id="A0A382AHG2"/>